<feature type="compositionally biased region" description="Polar residues" evidence="1">
    <location>
        <begin position="172"/>
        <end position="182"/>
    </location>
</feature>
<feature type="compositionally biased region" description="Basic and acidic residues" evidence="1">
    <location>
        <begin position="1"/>
        <end position="12"/>
    </location>
</feature>
<reference evidence="3" key="1">
    <citation type="submission" date="2014-03" db="EMBL/GenBank/DDBJ databases">
        <title>The Genome Sequence of Puccinia striiformis f. sp. tritici PST-78.</title>
        <authorList>
            <consortium name="The Broad Institute Genome Sequencing Platform"/>
            <person name="Cuomo C."/>
            <person name="Hulbert S."/>
            <person name="Chen X."/>
            <person name="Walker B."/>
            <person name="Young S.K."/>
            <person name="Zeng Q."/>
            <person name="Gargeya S."/>
            <person name="Fitzgerald M."/>
            <person name="Haas B."/>
            <person name="Abouelleil A."/>
            <person name="Alvarado L."/>
            <person name="Arachchi H.M."/>
            <person name="Berlin A.M."/>
            <person name="Chapman S.B."/>
            <person name="Goldberg J."/>
            <person name="Griggs A."/>
            <person name="Gujja S."/>
            <person name="Hansen M."/>
            <person name="Howarth C."/>
            <person name="Imamovic A."/>
            <person name="Larimer J."/>
            <person name="McCowan C."/>
            <person name="Montmayeur A."/>
            <person name="Murphy C."/>
            <person name="Neiman D."/>
            <person name="Pearson M."/>
            <person name="Priest M."/>
            <person name="Roberts A."/>
            <person name="Saif S."/>
            <person name="Shea T."/>
            <person name="Sisk P."/>
            <person name="Sykes S."/>
            <person name="Wortman J."/>
            <person name="Nusbaum C."/>
            <person name="Birren B."/>
        </authorList>
    </citation>
    <scope>NUCLEOTIDE SEQUENCE [LARGE SCALE GENOMIC DNA]</scope>
    <source>
        <strain evidence="3">race PST-78</strain>
    </source>
</reference>
<accession>A0A0L0VNA8</accession>
<evidence type="ECO:0000256" key="1">
    <source>
        <dbReference type="SAM" id="MobiDB-lite"/>
    </source>
</evidence>
<dbReference type="Proteomes" id="UP000054564">
    <property type="component" value="Unassembled WGS sequence"/>
</dbReference>
<protein>
    <submittedName>
        <fullName evidence="2">Uncharacterized protein</fullName>
    </submittedName>
</protein>
<dbReference type="AlphaFoldDB" id="A0A0L0VNA8"/>
<feature type="region of interest" description="Disordered" evidence="1">
    <location>
        <begin position="1"/>
        <end position="29"/>
    </location>
</feature>
<name>A0A0L0VNA8_9BASI</name>
<organism evidence="2 3">
    <name type="scientific">Puccinia striiformis f. sp. tritici PST-78</name>
    <dbReference type="NCBI Taxonomy" id="1165861"/>
    <lineage>
        <taxon>Eukaryota</taxon>
        <taxon>Fungi</taxon>
        <taxon>Dikarya</taxon>
        <taxon>Basidiomycota</taxon>
        <taxon>Pucciniomycotina</taxon>
        <taxon>Pucciniomycetes</taxon>
        <taxon>Pucciniales</taxon>
        <taxon>Pucciniaceae</taxon>
        <taxon>Puccinia</taxon>
    </lineage>
</organism>
<sequence>MAETFLENRDDVSSNLASPILPDKGPFSELRDSLPSFNQDRKNVPEANPGVAPILVNSRATSLALALGMSTPVPLPVDRLTVPPTETTMPEDLNTPSNQGTASPLVTRETPVMDNLMKVALLQAVSNQDLIRRRVGEDQMFVICEDWAAELELDIVLAQERAMERAAANPRPASTQAHNSPSRPILPQVDTTMAYQPLLSSRPKNKPQYRR</sequence>
<keyword evidence="3" id="KW-1185">Reference proteome</keyword>
<evidence type="ECO:0000313" key="2">
    <source>
        <dbReference type="EMBL" id="KNF00746.1"/>
    </source>
</evidence>
<feature type="region of interest" description="Disordered" evidence="1">
    <location>
        <begin position="166"/>
        <end position="211"/>
    </location>
</feature>
<gene>
    <name evidence="2" type="ORF">PSTG_06160</name>
</gene>
<evidence type="ECO:0000313" key="3">
    <source>
        <dbReference type="Proteomes" id="UP000054564"/>
    </source>
</evidence>
<proteinExistence type="predicted"/>
<comment type="caution">
    <text evidence="2">The sequence shown here is derived from an EMBL/GenBank/DDBJ whole genome shotgun (WGS) entry which is preliminary data.</text>
</comment>
<dbReference type="EMBL" id="AJIL01000035">
    <property type="protein sequence ID" value="KNF00746.1"/>
    <property type="molecule type" value="Genomic_DNA"/>
</dbReference>